<dbReference type="InterPro" id="IPR001633">
    <property type="entry name" value="EAL_dom"/>
</dbReference>
<dbReference type="SMART" id="SM00086">
    <property type="entry name" value="PAC"/>
    <property type="match status" value="1"/>
</dbReference>
<dbReference type="Pfam" id="PF13426">
    <property type="entry name" value="PAS_9"/>
    <property type="match status" value="1"/>
</dbReference>
<dbReference type="Gene3D" id="3.20.20.450">
    <property type="entry name" value="EAL domain"/>
    <property type="match status" value="1"/>
</dbReference>
<dbReference type="SUPFAM" id="SSF55785">
    <property type="entry name" value="PYP-like sensor domain (PAS domain)"/>
    <property type="match status" value="1"/>
</dbReference>
<feature type="domain" description="PAS" evidence="5">
    <location>
        <begin position="148"/>
        <end position="218"/>
    </location>
</feature>
<dbReference type="SMART" id="SM00052">
    <property type="entry name" value="EAL"/>
    <property type="match status" value="1"/>
</dbReference>
<dbReference type="Gene3D" id="3.30.70.270">
    <property type="match status" value="1"/>
</dbReference>
<feature type="transmembrane region" description="Helical" evidence="4">
    <location>
        <begin position="65"/>
        <end position="85"/>
    </location>
</feature>
<dbReference type="CDD" id="cd00130">
    <property type="entry name" value="PAS"/>
    <property type="match status" value="1"/>
</dbReference>
<dbReference type="CDD" id="cd01948">
    <property type="entry name" value="EAL"/>
    <property type="match status" value="1"/>
</dbReference>
<dbReference type="FunFam" id="3.20.20.450:FF:000001">
    <property type="entry name" value="Cyclic di-GMP phosphodiesterase yahA"/>
    <property type="match status" value="1"/>
</dbReference>
<dbReference type="SMART" id="SM00091">
    <property type="entry name" value="PAS"/>
    <property type="match status" value="1"/>
</dbReference>
<dbReference type="Pfam" id="PF00990">
    <property type="entry name" value="GGDEF"/>
    <property type="match status" value="1"/>
</dbReference>
<keyword evidence="4" id="KW-0812">Transmembrane</keyword>
<dbReference type="SMART" id="SM00267">
    <property type="entry name" value="GGDEF"/>
    <property type="match status" value="1"/>
</dbReference>
<keyword evidence="2" id="KW-0973">c-di-GMP</keyword>
<dbReference type="Proteomes" id="UP000192923">
    <property type="component" value="Unassembled WGS sequence"/>
</dbReference>
<gene>
    <name evidence="9" type="ORF">SAMN02949497_1550</name>
</gene>
<dbReference type="NCBIfam" id="TIGR00229">
    <property type="entry name" value="sensory_box"/>
    <property type="match status" value="1"/>
</dbReference>
<dbReference type="InterPro" id="IPR035919">
    <property type="entry name" value="EAL_sf"/>
</dbReference>
<feature type="transmembrane region" description="Helical" evidence="4">
    <location>
        <begin position="28"/>
        <end position="53"/>
    </location>
</feature>
<keyword evidence="10" id="KW-1185">Reference proteome</keyword>
<dbReference type="AlphaFoldDB" id="A0A1Y6CUZ8"/>
<dbReference type="SUPFAM" id="SSF141868">
    <property type="entry name" value="EAL domain-like"/>
    <property type="match status" value="1"/>
</dbReference>
<dbReference type="CDD" id="cd01949">
    <property type="entry name" value="GGDEF"/>
    <property type="match status" value="1"/>
</dbReference>
<feature type="domain" description="GGDEF" evidence="8">
    <location>
        <begin position="301"/>
        <end position="434"/>
    </location>
</feature>
<dbReference type="EMBL" id="FXAM01000001">
    <property type="protein sequence ID" value="SMF94241.1"/>
    <property type="molecule type" value="Genomic_DNA"/>
</dbReference>
<protein>
    <recommendedName>
        <fullName evidence="1">cyclic-guanylate-specific phosphodiesterase</fullName>
        <ecNumber evidence="1">3.1.4.52</ecNumber>
    </recommendedName>
</protein>
<dbReference type="SUPFAM" id="SSF55073">
    <property type="entry name" value="Nucleotide cyclase"/>
    <property type="match status" value="1"/>
</dbReference>
<dbReference type="InterPro" id="IPR000014">
    <property type="entry name" value="PAS"/>
</dbReference>
<dbReference type="Pfam" id="PF25487">
    <property type="entry name" value="ETR1_N"/>
    <property type="match status" value="1"/>
</dbReference>
<dbReference type="InterPro" id="IPR000700">
    <property type="entry name" value="PAS-assoc_C"/>
</dbReference>
<dbReference type="InterPro" id="IPR001610">
    <property type="entry name" value="PAC"/>
</dbReference>
<evidence type="ECO:0000259" key="5">
    <source>
        <dbReference type="PROSITE" id="PS50112"/>
    </source>
</evidence>
<proteinExistence type="predicted"/>
<dbReference type="PANTHER" id="PTHR44757">
    <property type="entry name" value="DIGUANYLATE CYCLASE DGCP"/>
    <property type="match status" value="1"/>
</dbReference>
<keyword evidence="4" id="KW-1133">Transmembrane helix</keyword>
<dbReference type="PROSITE" id="PS50112">
    <property type="entry name" value="PAS"/>
    <property type="match status" value="1"/>
</dbReference>
<feature type="domain" description="PAC" evidence="6">
    <location>
        <begin position="221"/>
        <end position="273"/>
    </location>
</feature>
<dbReference type="Gene3D" id="3.30.450.20">
    <property type="entry name" value="PAS domain"/>
    <property type="match status" value="1"/>
</dbReference>
<dbReference type="InterPro" id="IPR000160">
    <property type="entry name" value="GGDEF_dom"/>
</dbReference>
<dbReference type="GO" id="GO:0071111">
    <property type="term" value="F:cyclic-guanylate-specific phosphodiesterase activity"/>
    <property type="evidence" value="ECO:0007669"/>
    <property type="project" value="UniProtKB-EC"/>
</dbReference>
<evidence type="ECO:0000256" key="1">
    <source>
        <dbReference type="ARBA" id="ARBA00012282"/>
    </source>
</evidence>
<dbReference type="STRING" id="1760988.SAMN02949497_1550"/>
<dbReference type="OrthoDB" id="1316910at2"/>
<feature type="coiled-coil region" evidence="3">
    <location>
        <begin position="125"/>
        <end position="152"/>
    </location>
</feature>
<dbReference type="PROSITE" id="PS50887">
    <property type="entry name" value="GGDEF"/>
    <property type="match status" value="1"/>
</dbReference>
<dbReference type="InterPro" id="IPR043128">
    <property type="entry name" value="Rev_trsase/Diguanyl_cyclase"/>
</dbReference>
<dbReference type="InterPro" id="IPR035965">
    <property type="entry name" value="PAS-like_dom_sf"/>
</dbReference>
<dbReference type="InterPro" id="IPR052155">
    <property type="entry name" value="Biofilm_reg_signaling"/>
</dbReference>
<evidence type="ECO:0000256" key="4">
    <source>
        <dbReference type="SAM" id="Phobius"/>
    </source>
</evidence>
<keyword evidence="4" id="KW-0472">Membrane</keyword>
<dbReference type="Pfam" id="PF00563">
    <property type="entry name" value="EAL"/>
    <property type="match status" value="1"/>
</dbReference>
<evidence type="ECO:0000259" key="7">
    <source>
        <dbReference type="PROSITE" id="PS50883"/>
    </source>
</evidence>
<evidence type="ECO:0000256" key="3">
    <source>
        <dbReference type="SAM" id="Coils"/>
    </source>
</evidence>
<accession>A0A1Y6CUZ8</accession>
<evidence type="ECO:0000313" key="9">
    <source>
        <dbReference type="EMBL" id="SMF94241.1"/>
    </source>
</evidence>
<sequence>MIESLLSLFASPPFPARLEMPVPPPQLFWPNLIADGLLALAFYAIPFALWAFLRHRNDLPRRGPPLLLGGFALLCGSYHLLHLWTPGPVDGVPALALKVSAALAALVAALRLRPVLAGLMDLPDSRQLLATNQALETALQEHQETAGEMRKLSLAVEHSPSMVLITDRDGLIEYCNPAFSKLSGFGRQEMMGRRASIWYPDRVDPAARQTLWDKLKRGETWEGEVREQNKNGVPYWCLQYVAPIRDERGRLIHYVVMSHDISELKQSEATIRRLAYFDPVTELPNRALFMERLRGTLADDQGFAVFHLDLDRFKNINDDQGHAFGDRVLAAVAGRLRQSLRDQDILARLGDDEFALILPGLSHPALAGAAATAIGEAMKEAWVIDGHTLFVTASIGISLYPTDHADPEQLLKMADAALGRAKELGRNQYQFYKELPRRKDGEKNLALETGLRYALERGELEVYYQPKVEVDSGRCYAAEALLRWRRPGHGLVSPGQFIPLAEESGLIVEIGEWLLRTVCLQIAQWRDAGLDMAVAVNLSPHQFRQKNLLERIDAILEATGTDRSRLEFEITESTMMHDPQQAVDTVRRLKSRGLALSIDDFGTGYSSLSYLKLFPVDYLKIDRSFVQDIDAQQADPRIVRAIIALAHSLDIRVVAEGVETAGQFEFLKRHQCDLIQGYFFGPPMPADELMERARPGRPSLLAQRDRP</sequence>
<evidence type="ECO:0000259" key="6">
    <source>
        <dbReference type="PROSITE" id="PS50113"/>
    </source>
</evidence>
<dbReference type="PANTHER" id="PTHR44757:SF2">
    <property type="entry name" value="BIOFILM ARCHITECTURE MAINTENANCE PROTEIN MBAA"/>
    <property type="match status" value="1"/>
</dbReference>
<organism evidence="9 10">
    <name type="scientific">Methylomagnum ishizawai</name>
    <dbReference type="NCBI Taxonomy" id="1760988"/>
    <lineage>
        <taxon>Bacteria</taxon>
        <taxon>Pseudomonadati</taxon>
        <taxon>Pseudomonadota</taxon>
        <taxon>Gammaproteobacteria</taxon>
        <taxon>Methylococcales</taxon>
        <taxon>Methylococcaceae</taxon>
        <taxon>Methylomagnum</taxon>
    </lineage>
</organism>
<dbReference type="PROSITE" id="PS50113">
    <property type="entry name" value="PAC"/>
    <property type="match status" value="1"/>
</dbReference>
<reference evidence="9 10" key="1">
    <citation type="submission" date="2016-12" db="EMBL/GenBank/DDBJ databases">
        <authorList>
            <person name="Song W.-J."/>
            <person name="Kurnit D.M."/>
        </authorList>
    </citation>
    <scope>NUCLEOTIDE SEQUENCE [LARGE SCALE GENOMIC DNA]</scope>
    <source>
        <strain evidence="9 10">175</strain>
    </source>
</reference>
<feature type="domain" description="EAL" evidence="7">
    <location>
        <begin position="444"/>
        <end position="697"/>
    </location>
</feature>
<evidence type="ECO:0000256" key="2">
    <source>
        <dbReference type="ARBA" id="ARBA00022636"/>
    </source>
</evidence>
<dbReference type="NCBIfam" id="TIGR00254">
    <property type="entry name" value="GGDEF"/>
    <property type="match status" value="1"/>
</dbReference>
<dbReference type="InterPro" id="IPR058544">
    <property type="entry name" value="ETR1_N"/>
</dbReference>
<keyword evidence="3" id="KW-0175">Coiled coil</keyword>
<dbReference type="EC" id="3.1.4.52" evidence="1"/>
<evidence type="ECO:0000313" key="10">
    <source>
        <dbReference type="Proteomes" id="UP000192923"/>
    </source>
</evidence>
<evidence type="ECO:0000259" key="8">
    <source>
        <dbReference type="PROSITE" id="PS50887"/>
    </source>
</evidence>
<dbReference type="PROSITE" id="PS50883">
    <property type="entry name" value="EAL"/>
    <property type="match status" value="1"/>
</dbReference>
<dbReference type="InterPro" id="IPR029787">
    <property type="entry name" value="Nucleotide_cyclase"/>
</dbReference>
<name>A0A1Y6CUZ8_9GAMM</name>